<dbReference type="EMBL" id="CP035758">
    <property type="protein sequence ID" value="QBD80121.1"/>
    <property type="molecule type" value="Genomic_DNA"/>
</dbReference>
<protein>
    <submittedName>
        <fullName evidence="1">Aminoglycoside/hydroxyurea antibiotic resistance kinase</fullName>
    </submittedName>
</protein>
<reference evidence="1 2" key="1">
    <citation type="submission" date="2019-01" db="EMBL/GenBank/DDBJ databases">
        <title>Ktedonosporobacter rubrisoli SCAWS-G2.</title>
        <authorList>
            <person name="Huang Y."/>
            <person name="Yan B."/>
        </authorList>
    </citation>
    <scope>NUCLEOTIDE SEQUENCE [LARGE SCALE GENOMIC DNA]</scope>
    <source>
        <strain evidence="1 2">SCAWS-G2</strain>
    </source>
</reference>
<evidence type="ECO:0000313" key="1">
    <source>
        <dbReference type="EMBL" id="QBD80121.1"/>
    </source>
</evidence>
<dbReference type="Pfam" id="PF04655">
    <property type="entry name" value="APH_6_hur"/>
    <property type="match status" value="1"/>
</dbReference>
<evidence type="ECO:0000313" key="2">
    <source>
        <dbReference type="Proteomes" id="UP000290365"/>
    </source>
</evidence>
<gene>
    <name evidence="1" type="ORF">EPA93_30735</name>
</gene>
<dbReference type="OrthoDB" id="179394at2"/>
<proteinExistence type="predicted"/>
<dbReference type="InterPro" id="IPR006748">
    <property type="entry name" value="NH2Glyco/OHUrea_AB-resist_kin"/>
</dbReference>
<dbReference type="GO" id="GO:0019748">
    <property type="term" value="P:secondary metabolic process"/>
    <property type="evidence" value="ECO:0007669"/>
    <property type="project" value="InterPro"/>
</dbReference>
<keyword evidence="2" id="KW-1185">Reference proteome</keyword>
<dbReference type="Gene3D" id="3.90.1200.10">
    <property type="match status" value="1"/>
</dbReference>
<dbReference type="GO" id="GO:0016773">
    <property type="term" value="F:phosphotransferase activity, alcohol group as acceptor"/>
    <property type="evidence" value="ECO:0007669"/>
    <property type="project" value="InterPro"/>
</dbReference>
<dbReference type="RefSeq" id="WP_129891187.1">
    <property type="nucleotide sequence ID" value="NZ_CP035758.1"/>
</dbReference>
<dbReference type="KEGG" id="kbs:EPA93_30735"/>
<keyword evidence="1" id="KW-0418">Kinase</keyword>
<keyword evidence="1" id="KW-0808">Transferase</keyword>
<name>A0A4V0YZL3_KTERU</name>
<dbReference type="GO" id="GO:0016301">
    <property type="term" value="F:kinase activity"/>
    <property type="evidence" value="ECO:0007669"/>
    <property type="project" value="UniProtKB-KW"/>
</dbReference>
<dbReference type="InterPro" id="IPR011009">
    <property type="entry name" value="Kinase-like_dom_sf"/>
</dbReference>
<dbReference type="Proteomes" id="UP000290365">
    <property type="component" value="Chromosome"/>
</dbReference>
<sequence length="306" mass="34427">MFDIPTEFAQRMIVLLGEQGPLWLKRLPAILTECERRWELSIEPPFALSYNYVAPARRRDGTPVIVKVCTPEGEFRQQEEALELINGQGCARLLAYDQEMETMLLERLVPGTLLSSLENDELETSIAASVMRQIWRPISGPHNFPTVQDWGKGFVRLRKRFSGGSGPFEPALLSRAETLFRELSASMAEPALLHGDLHHENILAATRQPWLAIDPKGLVGEPAYETGAQLRNKLARVFTSGRPGRSMARRVDQLAAELGMERERIRDWGIAQAVLSAWWGIEDFGELHEGDREALACAELLANMRI</sequence>
<dbReference type="AlphaFoldDB" id="A0A4V0YZL3"/>
<dbReference type="SUPFAM" id="SSF56112">
    <property type="entry name" value="Protein kinase-like (PK-like)"/>
    <property type="match status" value="1"/>
</dbReference>
<organism evidence="1 2">
    <name type="scientific">Ktedonosporobacter rubrisoli</name>
    <dbReference type="NCBI Taxonomy" id="2509675"/>
    <lineage>
        <taxon>Bacteria</taxon>
        <taxon>Bacillati</taxon>
        <taxon>Chloroflexota</taxon>
        <taxon>Ktedonobacteria</taxon>
        <taxon>Ktedonobacterales</taxon>
        <taxon>Ktedonosporobacteraceae</taxon>
        <taxon>Ktedonosporobacter</taxon>
    </lineage>
</organism>
<accession>A0A4V0YZL3</accession>